<dbReference type="AlphaFoldDB" id="A0A8H7CNR4"/>
<keyword evidence="3" id="KW-1185">Reference proteome</keyword>
<dbReference type="Proteomes" id="UP000623467">
    <property type="component" value="Unassembled WGS sequence"/>
</dbReference>
<name>A0A8H7CNR4_9AGAR</name>
<protein>
    <submittedName>
        <fullName evidence="2">Uncharacterized protein</fullName>
    </submittedName>
</protein>
<accession>A0A8H7CNR4</accession>
<comment type="caution">
    <text evidence="2">The sequence shown here is derived from an EMBL/GenBank/DDBJ whole genome shotgun (WGS) entry which is preliminary data.</text>
</comment>
<gene>
    <name evidence="2" type="ORF">MSAN_01993000</name>
</gene>
<evidence type="ECO:0000313" key="2">
    <source>
        <dbReference type="EMBL" id="KAF7342776.1"/>
    </source>
</evidence>
<proteinExistence type="predicted"/>
<dbReference type="EMBL" id="JACAZH010000024">
    <property type="protein sequence ID" value="KAF7342776.1"/>
    <property type="molecule type" value="Genomic_DNA"/>
</dbReference>
<organism evidence="2 3">
    <name type="scientific">Mycena sanguinolenta</name>
    <dbReference type="NCBI Taxonomy" id="230812"/>
    <lineage>
        <taxon>Eukaryota</taxon>
        <taxon>Fungi</taxon>
        <taxon>Dikarya</taxon>
        <taxon>Basidiomycota</taxon>
        <taxon>Agaricomycotina</taxon>
        <taxon>Agaricomycetes</taxon>
        <taxon>Agaricomycetidae</taxon>
        <taxon>Agaricales</taxon>
        <taxon>Marasmiineae</taxon>
        <taxon>Mycenaceae</taxon>
        <taxon>Mycena</taxon>
    </lineage>
</organism>
<feature type="compositionally biased region" description="Gly residues" evidence="1">
    <location>
        <begin position="7"/>
        <end position="30"/>
    </location>
</feature>
<feature type="region of interest" description="Disordered" evidence="1">
    <location>
        <begin position="1"/>
        <end position="37"/>
    </location>
</feature>
<evidence type="ECO:0000313" key="3">
    <source>
        <dbReference type="Proteomes" id="UP000623467"/>
    </source>
</evidence>
<evidence type="ECO:0000256" key="1">
    <source>
        <dbReference type="SAM" id="MobiDB-lite"/>
    </source>
</evidence>
<sequence>MDITMGATGGGSGGTGGAGMNDGGTGGVGQGPQFTMVNTPDQTLVQSSPFLVTTAKVDIAQVVNNFAGLQNVDPGQVSLPSNTMDEGLSCMTLIWTNFQES</sequence>
<reference evidence="2" key="1">
    <citation type="submission" date="2020-05" db="EMBL/GenBank/DDBJ databases">
        <title>Mycena genomes resolve the evolution of fungal bioluminescence.</title>
        <authorList>
            <person name="Tsai I.J."/>
        </authorList>
    </citation>
    <scope>NUCLEOTIDE SEQUENCE</scope>
    <source>
        <strain evidence="2">160909Yilan</strain>
    </source>
</reference>